<reference evidence="5 6" key="1">
    <citation type="journal article" date="2013" name="Nature">
        <title>Insights into bilaterian evolution from three spiralian genomes.</title>
        <authorList>
            <person name="Simakov O."/>
            <person name="Marletaz F."/>
            <person name="Cho S.J."/>
            <person name="Edsinger-Gonzales E."/>
            <person name="Havlak P."/>
            <person name="Hellsten U."/>
            <person name="Kuo D.H."/>
            <person name="Larsson T."/>
            <person name="Lv J."/>
            <person name="Arendt D."/>
            <person name="Savage R."/>
            <person name="Osoegawa K."/>
            <person name="de Jong P."/>
            <person name="Grimwood J."/>
            <person name="Chapman J.A."/>
            <person name="Shapiro H."/>
            <person name="Aerts A."/>
            <person name="Otillar R.P."/>
            <person name="Terry A.Y."/>
            <person name="Boore J.L."/>
            <person name="Grigoriev I.V."/>
            <person name="Lindberg D.R."/>
            <person name="Seaver E.C."/>
            <person name="Weisblat D.A."/>
            <person name="Putnam N.H."/>
            <person name="Rokhsar D.S."/>
        </authorList>
    </citation>
    <scope>NUCLEOTIDE SEQUENCE [LARGE SCALE GENOMIC DNA]</scope>
</reference>
<feature type="chain" id="PRO_5004717975" description="CUB domain-containing protein" evidence="3">
    <location>
        <begin position="18"/>
        <end position="155"/>
    </location>
</feature>
<dbReference type="FunFam" id="2.60.120.290:FF:000013">
    <property type="entry name" value="Membrane frizzled-related protein"/>
    <property type="match status" value="1"/>
</dbReference>
<keyword evidence="3" id="KW-0732">Signal</keyword>
<evidence type="ECO:0000256" key="3">
    <source>
        <dbReference type="SAM" id="SignalP"/>
    </source>
</evidence>
<evidence type="ECO:0000313" key="5">
    <source>
        <dbReference type="EMBL" id="ESP05376.1"/>
    </source>
</evidence>
<dbReference type="PANTHER" id="PTHR46908:SF4">
    <property type="entry name" value="TUMOR NECROSIS FACTOR-INDUCIBLE GENE 6 PROTEIN"/>
    <property type="match status" value="1"/>
</dbReference>
<dbReference type="OMA" id="LEYHGSC"/>
<name>V4BCJ5_LOTGI</name>
<organism evidence="5 6">
    <name type="scientific">Lottia gigantea</name>
    <name type="common">Giant owl limpet</name>
    <dbReference type="NCBI Taxonomy" id="225164"/>
    <lineage>
        <taxon>Eukaryota</taxon>
        <taxon>Metazoa</taxon>
        <taxon>Spiralia</taxon>
        <taxon>Lophotrochozoa</taxon>
        <taxon>Mollusca</taxon>
        <taxon>Gastropoda</taxon>
        <taxon>Patellogastropoda</taxon>
        <taxon>Lottioidea</taxon>
        <taxon>Lottiidae</taxon>
        <taxon>Lottia</taxon>
    </lineage>
</organism>
<dbReference type="HOGENOM" id="CLU_103588_4_0_1"/>
<dbReference type="CDD" id="cd00041">
    <property type="entry name" value="CUB"/>
    <property type="match status" value="1"/>
</dbReference>
<dbReference type="InterPro" id="IPR000859">
    <property type="entry name" value="CUB_dom"/>
</dbReference>
<proteinExistence type="predicted"/>
<keyword evidence="6" id="KW-1185">Reference proteome</keyword>
<evidence type="ECO:0000256" key="2">
    <source>
        <dbReference type="PROSITE-ProRule" id="PRU00059"/>
    </source>
</evidence>
<dbReference type="GeneID" id="20235621"/>
<comment type="caution">
    <text evidence="2">Lacks conserved residue(s) required for the propagation of feature annotation.</text>
</comment>
<evidence type="ECO:0000256" key="1">
    <source>
        <dbReference type="ARBA" id="ARBA00023157"/>
    </source>
</evidence>
<dbReference type="OrthoDB" id="6162569at2759"/>
<gene>
    <name evidence="5" type="ORF">LOTGIDRAFT_152226</name>
</gene>
<dbReference type="EMBL" id="KB199650">
    <property type="protein sequence ID" value="ESP05376.1"/>
    <property type="molecule type" value="Genomic_DNA"/>
</dbReference>
<dbReference type="PANTHER" id="PTHR46908">
    <property type="entry name" value="CUBILIN-LIKE PROTEIN"/>
    <property type="match status" value="1"/>
</dbReference>
<dbReference type="InterPro" id="IPR052129">
    <property type="entry name" value="Spermadhesin-Link_domain"/>
</dbReference>
<accession>V4BCJ5</accession>
<evidence type="ECO:0000259" key="4">
    <source>
        <dbReference type="PROSITE" id="PS01180"/>
    </source>
</evidence>
<dbReference type="SMART" id="SM00042">
    <property type="entry name" value="CUB"/>
    <property type="match status" value="1"/>
</dbReference>
<dbReference type="Gene3D" id="2.60.120.290">
    <property type="entry name" value="Spermadhesin, CUB domain"/>
    <property type="match status" value="1"/>
</dbReference>
<dbReference type="InterPro" id="IPR035914">
    <property type="entry name" value="Sperma_CUB_dom_sf"/>
</dbReference>
<dbReference type="KEGG" id="lgi:LOTGIDRAFT_152226"/>
<evidence type="ECO:0000313" key="6">
    <source>
        <dbReference type="Proteomes" id="UP000030746"/>
    </source>
</evidence>
<protein>
    <recommendedName>
        <fullName evidence="4">CUB domain-containing protein</fullName>
    </recommendedName>
</protein>
<dbReference type="AlphaFoldDB" id="V4BCJ5"/>
<sequence length="155" mass="17014">MLLIFSIFVTALTSVKGCDQVLIGDNGTISSPGWPMRYPLNIECTYDIIVSEGNRVRIEFVNMSVETSSGCGYDSVKIYDTNTSNVLDTLCGYTTGQVYHSSANFMTVVFNSDDVQDDYGFVAVFSSEESRSKALLQLINITILGQSDFLGGRKI</sequence>
<dbReference type="Proteomes" id="UP000030746">
    <property type="component" value="Unassembled WGS sequence"/>
</dbReference>
<dbReference type="SUPFAM" id="SSF49854">
    <property type="entry name" value="Spermadhesin, CUB domain"/>
    <property type="match status" value="1"/>
</dbReference>
<dbReference type="CTD" id="20235621"/>
<dbReference type="Pfam" id="PF00431">
    <property type="entry name" value="CUB"/>
    <property type="match status" value="1"/>
</dbReference>
<dbReference type="PROSITE" id="PS01180">
    <property type="entry name" value="CUB"/>
    <property type="match status" value="1"/>
</dbReference>
<feature type="domain" description="CUB" evidence="4">
    <location>
        <begin position="18"/>
        <end position="128"/>
    </location>
</feature>
<dbReference type="STRING" id="225164.V4BCJ5"/>
<keyword evidence="1" id="KW-1015">Disulfide bond</keyword>
<feature type="signal peptide" evidence="3">
    <location>
        <begin position="1"/>
        <end position="17"/>
    </location>
</feature>
<dbReference type="RefSeq" id="XP_009043921.1">
    <property type="nucleotide sequence ID" value="XM_009045673.1"/>
</dbReference>